<reference evidence="2" key="1">
    <citation type="submission" date="2022-05" db="EMBL/GenBank/DDBJ databases">
        <title>Megaplasmid of Vibrio parahaemolyticus.</title>
        <authorList>
            <person name="Strauch E."/>
            <person name="Borowiak M."/>
        </authorList>
    </citation>
    <scope>NUCLEOTIDE SEQUENCE</scope>
    <source>
        <strain evidence="2">16-VB00198</strain>
        <plasmid evidence="2">pVP-16-VB00198-1</plasmid>
    </source>
</reference>
<dbReference type="AlphaFoldDB" id="A0AA46Z9N5"/>
<dbReference type="RefSeq" id="WP_258667216.1">
    <property type="nucleotide sequence ID" value="NZ_CP062152.1"/>
</dbReference>
<feature type="transmembrane region" description="Helical" evidence="1">
    <location>
        <begin position="129"/>
        <end position="145"/>
    </location>
</feature>
<feature type="transmembrane region" description="Helical" evidence="1">
    <location>
        <begin position="102"/>
        <end position="122"/>
    </location>
</feature>
<dbReference type="PANTHER" id="PTHR33979">
    <property type="entry name" value="OS02G0221600 PROTEIN"/>
    <property type="match status" value="1"/>
</dbReference>
<sequence length="274" mass="31438">MNQTETKPLTTTSTLRRVLSSHLFFFTASMVLSIYILKSESSLIAYWFKVALSPINVFFHEGSHAIAAFLTGLEIKEFNVTWYSGHVVNTYNLDGSDNYSRIVTTFSGYLGTTLFGGLFFLFSFKNRKAFILSLILIALILTCFYDKIETLQTMSYVIIFLAVFLLPFKKSEKSVGEENSGKLRVSEIVDAVLSYLMRFISVFLMMDSLVSPLNELSNGRGIDSKNLVNLLGGQQTYYVYIWMFVSFIFMSLICYFLYRKELIKNKQLNEKIIR</sequence>
<accession>A0AA46Z9N5</accession>
<feature type="transmembrane region" description="Helical" evidence="1">
    <location>
        <begin position="188"/>
        <end position="206"/>
    </location>
</feature>
<feature type="transmembrane region" description="Helical" evidence="1">
    <location>
        <begin position="237"/>
        <end position="258"/>
    </location>
</feature>
<dbReference type="EMBL" id="CP097357">
    <property type="protein sequence ID" value="UYV29905.1"/>
    <property type="molecule type" value="Genomic_DNA"/>
</dbReference>
<evidence type="ECO:0000313" key="2">
    <source>
        <dbReference type="EMBL" id="UYV29905.1"/>
    </source>
</evidence>
<feature type="transmembrane region" description="Helical" evidence="1">
    <location>
        <begin position="151"/>
        <end position="168"/>
    </location>
</feature>
<geneLocation type="plasmid" evidence="2 3">
    <name>pVP-16-VB00198-1</name>
</geneLocation>
<keyword evidence="1" id="KW-0812">Transmembrane</keyword>
<gene>
    <name evidence="2" type="ORF">M5598_28385</name>
</gene>
<dbReference type="Proteomes" id="UP001163036">
    <property type="component" value="Plasmid pVP-16-VB00198-1"/>
</dbReference>
<dbReference type="InterPro" id="IPR049500">
    <property type="entry name" value="Peptidase_M50B-like"/>
</dbReference>
<dbReference type="PANTHER" id="PTHR33979:SF2">
    <property type="entry name" value="PEPTIDASE M50B-LIKE-DOMAIN-CONTAINING PROTEIN"/>
    <property type="match status" value="1"/>
</dbReference>
<protein>
    <submittedName>
        <fullName evidence="2">M50 family metallopeptidase</fullName>
    </submittedName>
</protein>
<name>A0AA46Z9N5_VIBPH</name>
<keyword evidence="1" id="KW-0472">Membrane</keyword>
<keyword evidence="1" id="KW-1133">Transmembrane helix</keyword>
<keyword evidence="2" id="KW-0614">Plasmid</keyword>
<feature type="transmembrane region" description="Helical" evidence="1">
    <location>
        <begin position="18"/>
        <end position="37"/>
    </location>
</feature>
<organism evidence="2 3">
    <name type="scientific">Vibrio parahaemolyticus</name>
    <dbReference type="NCBI Taxonomy" id="670"/>
    <lineage>
        <taxon>Bacteria</taxon>
        <taxon>Pseudomonadati</taxon>
        <taxon>Pseudomonadota</taxon>
        <taxon>Gammaproteobacteria</taxon>
        <taxon>Vibrionales</taxon>
        <taxon>Vibrionaceae</taxon>
        <taxon>Vibrio</taxon>
    </lineage>
</organism>
<proteinExistence type="predicted"/>
<evidence type="ECO:0000313" key="3">
    <source>
        <dbReference type="Proteomes" id="UP001163036"/>
    </source>
</evidence>
<evidence type="ECO:0000256" key="1">
    <source>
        <dbReference type="SAM" id="Phobius"/>
    </source>
</evidence>
<dbReference type="Pfam" id="PF13398">
    <property type="entry name" value="Peptidase_M50B"/>
    <property type="match status" value="1"/>
</dbReference>